<dbReference type="Pfam" id="PF13361">
    <property type="entry name" value="UvrD_C"/>
    <property type="match status" value="1"/>
</dbReference>
<keyword evidence="5 15" id="KW-0378">Hydrolase</keyword>
<keyword evidence="12 15" id="KW-0413">Isomerase</keyword>
<keyword evidence="10 15" id="KW-0238">DNA-binding</keyword>
<dbReference type="EMBL" id="JAVRIF010000013">
    <property type="protein sequence ID" value="MDT0605299.1"/>
    <property type="molecule type" value="Genomic_DNA"/>
</dbReference>
<feature type="active site" description="For nuclease activity" evidence="15">
    <location>
        <position position="1085"/>
    </location>
</feature>
<feature type="region of interest" description="Nuclease activity, interacts with RecD and RecA" evidence="15">
    <location>
        <begin position="896"/>
        <end position="1207"/>
    </location>
</feature>
<dbReference type="RefSeq" id="WP_311584864.1">
    <property type="nucleotide sequence ID" value="NZ_JAVRIF010000013.1"/>
</dbReference>
<dbReference type="EC" id="3.1.11.5" evidence="15"/>
<feature type="binding site" evidence="15">
    <location>
        <position position="1085"/>
    </location>
    <ligand>
        <name>Mg(2+)</name>
        <dbReference type="ChEBI" id="CHEBI:18420"/>
    </ligand>
</feature>
<feature type="domain" description="UvrD-like helicase ATP-binding" evidence="17">
    <location>
        <begin position="7"/>
        <end position="450"/>
    </location>
</feature>
<evidence type="ECO:0000256" key="11">
    <source>
        <dbReference type="ARBA" id="ARBA00023204"/>
    </source>
</evidence>
<dbReference type="HAMAP" id="MF_01485">
    <property type="entry name" value="RecB"/>
    <property type="match status" value="1"/>
</dbReference>
<comment type="function">
    <text evidence="15">A helicase/nuclease that prepares dsDNA breaks (DSB) for recombinational DNA repair. Binds to DSBs and unwinds DNA via a highly rapid and processive ATP-dependent bidirectional helicase activity. Unwinds dsDNA until it encounters a Chi (crossover hotspot instigator) sequence from the 3' direction. Cuts ssDNA a few nucleotides 3' to the Chi site. The properties and activities of the enzyme are changed at Chi. The Chi-altered holoenzyme produces a long 3'-ssDNA overhang and facilitates RecA-binding to the ssDNA for homologous DNA recombination and repair. Holoenzyme degrades any linearized DNA that is unable to undergo homologous recombination. In the holoenzyme this subunit contributes ATPase, 3'-5' helicase, exonuclease activity and loads RecA onto ssDNA.</text>
</comment>
<evidence type="ECO:0000313" key="20">
    <source>
        <dbReference type="Proteomes" id="UP001266357"/>
    </source>
</evidence>
<dbReference type="InterPro" id="IPR014016">
    <property type="entry name" value="UvrD-like_ATP-bd"/>
</dbReference>
<proteinExistence type="inferred from homology"/>
<reference evidence="19 20" key="1">
    <citation type="submission" date="2023-09" db="EMBL/GenBank/DDBJ databases">
        <authorList>
            <person name="Rey-Velasco X."/>
        </authorList>
    </citation>
    <scope>NUCLEOTIDE SEQUENCE [LARGE SCALE GENOMIC DNA]</scope>
    <source>
        <strain evidence="19 20">W431</strain>
    </source>
</reference>
<feature type="binding site" evidence="15">
    <location>
        <position position="954"/>
    </location>
    <ligand>
        <name>Mg(2+)</name>
        <dbReference type="ChEBI" id="CHEBI:18420"/>
    </ligand>
</feature>
<evidence type="ECO:0000256" key="16">
    <source>
        <dbReference type="PROSITE-ProRule" id="PRU00560"/>
    </source>
</evidence>
<evidence type="ECO:0000256" key="14">
    <source>
        <dbReference type="ARBA" id="ARBA00048988"/>
    </source>
</evidence>
<evidence type="ECO:0000256" key="1">
    <source>
        <dbReference type="ARBA" id="ARBA00022722"/>
    </source>
</evidence>
<keyword evidence="7 15" id="KW-0269">Exonuclease</keyword>
<dbReference type="Gene3D" id="1.10.3170.10">
    <property type="entry name" value="Recbcd, chain B, domain 2"/>
    <property type="match status" value="1"/>
</dbReference>
<evidence type="ECO:0000256" key="15">
    <source>
        <dbReference type="HAMAP-Rule" id="MF_01485"/>
    </source>
</evidence>
<comment type="catalytic activity">
    <reaction evidence="13 15">
        <text>Couples ATP hydrolysis with the unwinding of duplex DNA by translocating in the 3'-5' direction.</text>
        <dbReference type="EC" id="5.6.2.4"/>
    </reaction>
</comment>
<comment type="cofactor">
    <cofactor evidence="15">
        <name>Mg(2+)</name>
        <dbReference type="ChEBI" id="CHEBI:18420"/>
    </cofactor>
    <text evidence="15">Binds 1 Mg(2+) ion per subunit.</text>
</comment>
<keyword evidence="2 15" id="KW-0479">Metal-binding</keyword>
<dbReference type="GO" id="GO:0008854">
    <property type="term" value="F:exodeoxyribonuclease V activity"/>
    <property type="evidence" value="ECO:0007669"/>
    <property type="project" value="UniProtKB-EC"/>
</dbReference>
<keyword evidence="11 15" id="KW-0234">DNA repair</keyword>
<comment type="similarity">
    <text evidence="15">Belongs to the helicase family. UvrD subfamily.</text>
</comment>
<feature type="domain" description="UvrD-like helicase C-terminal" evidence="18">
    <location>
        <begin position="492"/>
        <end position="744"/>
    </location>
</feature>
<comment type="miscellaneous">
    <text evidence="15">In the RecBCD complex, RecB has a slow 3'-5' helicase, an exonuclease activity and loads RecA onto ssDNA, RecD has a fast 5'-3' helicase activity, while RecC stimulates the ATPase and processivity of the RecB helicase and contributes to recognition of the Chi site.</text>
</comment>
<dbReference type="InterPro" id="IPR027417">
    <property type="entry name" value="P-loop_NTPase"/>
</dbReference>
<evidence type="ECO:0000256" key="5">
    <source>
        <dbReference type="ARBA" id="ARBA00022801"/>
    </source>
</evidence>
<keyword evidence="1 15" id="KW-0540">Nuclease</keyword>
<gene>
    <name evidence="15 19" type="primary">recB</name>
    <name evidence="19" type="ORF">RM573_16985</name>
</gene>
<dbReference type="InterPro" id="IPR014017">
    <property type="entry name" value="DNA_helicase_UvrD-like_C"/>
</dbReference>
<keyword evidence="6 15" id="KW-0347">Helicase</keyword>
<feature type="binding site" evidence="16">
    <location>
        <begin position="28"/>
        <end position="35"/>
    </location>
    <ligand>
        <name>ATP</name>
        <dbReference type="ChEBI" id="CHEBI:30616"/>
    </ligand>
</feature>
<evidence type="ECO:0000256" key="10">
    <source>
        <dbReference type="ARBA" id="ARBA00023125"/>
    </source>
</evidence>
<organism evidence="19 20">
    <name type="scientific">Thalassotalea castellviae</name>
    <dbReference type="NCBI Taxonomy" id="3075612"/>
    <lineage>
        <taxon>Bacteria</taxon>
        <taxon>Pseudomonadati</taxon>
        <taxon>Pseudomonadota</taxon>
        <taxon>Gammaproteobacteria</taxon>
        <taxon>Alteromonadales</taxon>
        <taxon>Colwelliaceae</taxon>
        <taxon>Thalassotalea</taxon>
    </lineage>
</organism>
<dbReference type="PROSITE" id="PS51198">
    <property type="entry name" value="UVRD_HELICASE_ATP_BIND"/>
    <property type="match status" value="1"/>
</dbReference>
<comment type="domain">
    <text evidence="15">The N-terminal DNA-binding domain is a ssDNA-dependent ATPase and has ATP-dependent 3'-5' helicase function. This domain interacts with RecC.</text>
</comment>
<dbReference type="InterPro" id="IPR004586">
    <property type="entry name" value="RecB"/>
</dbReference>
<dbReference type="Gene3D" id="3.40.50.300">
    <property type="entry name" value="P-loop containing nucleotide triphosphate hydrolases"/>
    <property type="match status" value="2"/>
</dbReference>
<keyword evidence="9 15" id="KW-0460">Magnesium</keyword>
<dbReference type="EC" id="5.6.2.4" evidence="15"/>
<dbReference type="InterPro" id="IPR011604">
    <property type="entry name" value="PDDEXK-like_dom_sf"/>
</dbReference>
<comment type="subunit">
    <text evidence="15">Heterotrimer of RecB, RecC and RecD. All subunits contribute to DNA-binding. Interacts with RecA.</text>
</comment>
<dbReference type="InterPro" id="IPR011335">
    <property type="entry name" value="Restrct_endonuc-II-like"/>
</dbReference>
<evidence type="ECO:0000256" key="12">
    <source>
        <dbReference type="ARBA" id="ARBA00023235"/>
    </source>
</evidence>
<dbReference type="SUPFAM" id="SSF52540">
    <property type="entry name" value="P-loop containing nucleoside triphosphate hydrolases"/>
    <property type="match status" value="1"/>
</dbReference>
<evidence type="ECO:0000256" key="13">
    <source>
        <dbReference type="ARBA" id="ARBA00034617"/>
    </source>
</evidence>
<evidence type="ECO:0000256" key="8">
    <source>
        <dbReference type="ARBA" id="ARBA00022840"/>
    </source>
</evidence>
<dbReference type="NCBIfam" id="TIGR00609">
    <property type="entry name" value="recB"/>
    <property type="match status" value="1"/>
</dbReference>
<keyword evidence="8 15" id="KW-0067">ATP-binding</keyword>
<keyword evidence="20" id="KW-1185">Reference proteome</keyword>
<accession>A0ABU3A549</accession>
<name>A0ABU3A549_9GAMM</name>
<dbReference type="PROSITE" id="PS51217">
    <property type="entry name" value="UVRD_HELICASE_CTER"/>
    <property type="match status" value="1"/>
</dbReference>
<dbReference type="PANTHER" id="PTHR11070:SF23">
    <property type="entry name" value="RECBCD ENZYME SUBUNIT RECB"/>
    <property type="match status" value="1"/>
</dbReference>
<comment type="catalytic activity">
    <reaction evidence="15">
        <text>Exonucleolytic cleavage (in the presence of ATP) in either 5'- to 3'- or 3'- to 5'-direction to yield 5'-phosphooligonucleotides.</text>
        <dbReference type="EC" id="3.1.11.5"/>
    </reaction>
</comment>
<evidence type="ECO:0000256" key="2">
    <source>
        <dbReference type="ARBA" id="ARBA00022723"/>
    </source>
</evidence>
<dbReference type="Proteomes" id="UP001266357">
    <property type="component" value="Unassembled WGS sequence"/>
</dbReference>
<dbReference type="PANTHER" id="PTHR11070">
    <property type="entry name" value="UVRD / RECB / PCRA DNA HELICASE FAMILY MEMBER"/>
    <property type="match status" value="1"/>
</dbReference>
<sequence length="1207" mass="139067">MSTLTKVPETKNLVAHEIPLTGIHLIEASAGTGKTHNITRIYLRLLLEKKLTVKQILVMTFSKDATEELRGRIDQLIRSTLQHWQSLCLKEEFFINIAEKVSFQEATHILKEALLFLDEASIFTIHGFCKRVLTEHAFASQISFNATMEVEQQTVVLQAVQDWYRQLASEDETAFNQVIAFWPVPESLVRHFSKAINKNCELELIDSEWLIDEFSLKVKDALTDLQTHKAYLFQYLVDDKKPEVQTIRIDEYHQLITWLENVIADHQNIEQAMPVAFFDGRRFSRSKVKAQLVEIFSRLNLVKEQSKTLLDDIARLKALSIVREGIYRIRQSVKEQKQHLNVLSFDDLITSLAQRLKQSSHINNELADTLLKQYPFALVDEFQDTDPEQLSILKSLYYHRQTDNLTSGLMMIGDPKQAIYGFRGGDVFAYMSARQDCDYQWIMDTNWRSSCQMITGYNRLFYGDELSTKGQDVFGFNIPYHPVKPSPMALKQAKANEANFTISDSNANAALQLVHFEKPDQKRPTTQVFRAEMAKWCANEIIHLLTDEKQSVVAKDIALLVRDAAEAKDIKLALFNAGLPSVYLSNRTNLFHSVQTKQLLQIFKGVLFLENERYFAAALTCPLLPYGPYEFYQLQQDDLAWQEMKVTFSQLREEWLKKSFITMALKMMHDLMDFSGEDSERSITNLLHLFEIIQSASQRHKQPQELLYWFEQQSIAEFPEGESELRLESEENLIRIMTQHSSKGLEYPIVFIPFATRHNNPLTFGKQAVQLIESHDENGNLSVSLSGSAQAKKSMADEAYAESIRLLYVAITRAGKRCYVLSTPFENSHLSPLGLCCKWQKETNIPQALKTLSQEPSQSIGLTLVDTDIETLVYQAKQSSDTLGQVSQFKGRIERDWWLSSFTGLSRNIRDIGVSLPDRDNDSLTTDQPLESSPYQDLLRFTLAKGAQTGNLLHDIFEHLSFSHPDWSKSIKWPMVKYGDLPSGFSTDDLTFWLQQTLHTPLSESLTLSDVSNDHCLKEVEFYFPLKQSSTRQLAQILKNHRQTSPYGVLENTLINLPNFTQLKGMMHGFIDLIFEHQGKYYLGDYKSNYLGDNYLDYQNEALQNDIVKHHYDLQYLIYSLALHRYLRVTLTDYQPKRDFGGVYYLYLRGMTNEEQHKNCGVYYRQISAQELESLDNLFAGVQSTHEPLVNKPDLSLEKNEQLHENE</sequence>
<protein>
    <recommendedName>
        <fullName evidence="15">RecBCD enzyme subunit RecB</fullName>
        <ecNumber evidence="15">3.1.11.5</ecNumber>
        <ecNumber evidence="15">5.6.2.4</ecNumber>
    </recommendedName>
    <alternativeName>
        <fullName evidence="15">DNA 3'-5' helicase subunit RecB</fullName>
    </alternativeName>
    <alternativeName>
        <fullName evidence="15">Exonuclease V subunit RecB</fullName>
        <shortName evidence="15">ExoV subunit RecB</shortName>
    </alternativeName>
    <alternativeName>
        <fullName evidence="15">Helicase/nuclease RecBCD subunit RecB</fullName>
    </alternativeName>
</protein>
<dbReference type="CDD" id="cd22352">
    <property type="entry name" value="RecB_C-like"/>
    <property type="match status" value="1"/>
</dbReference>
<evidence type="ECO:0000256" key="9">
    <source>
        <dbReference type="ARBA" id="ARBA00022842"/>
    </source>
</evidence>
<evidence type="ECO:0000256" key="3">
    <source>
        <dbReference type="ARBA" id="ARBA00022741"/>
    </source>
</evidence>
<dbReference type="InterPro" id="IPR000212">
    <property type="entry name" value="DNA_helicase_UvrD/REP"/>
</dbReference>
<evidence type="ECO:0000256" key="7">
    <source>
        <dbReference type="ARBA" id="ARBA00022839"/>
    </source>
</evidence>
<comment type="domain">
    <text evidence="15">The C-terminal domain has nuclease activity and interacts with RecD. It interacts with RecA, facilitating its loading onto ssDNA.</text>
</comment>
<keyword evidence="4 15" id="KW-0227">DNA damage</keyword>
<dbReference type="Pfam" id="PF00580">
    <property type="entry name" value="UvrD-helicase"/>
    <property type="match status" value="1"/>
</dbReference>
<evidence type="ECO:0000256" key="4">
    <source>
        <dbReference type="ARBA" id="ARBA00022763"/>
    </source>
</evidence>
<dbReference type="SUPFAM" id="SSF52980">
    <property type="entry name" value="Restriction endonuclease-like"/>
    <property type="match status" value="1"/>
</dbReference>
<feature type="binding site" evidence="15">
    <location>
        <position position="1072"/>
    </location>
    <ligand>
        <name>Mg(2+)</name>
        <dbReference type="ChEBI" id="CHEBI:18420"/>
    </ligand>
</feature>
<dbReference type="Gene3D" id="3.90.320.10">
    <property type="match status" value="1"/>
</dbReference>
<evidence type="ECO:0000259" key="17">
    <source>
        <dbReference type="PROSITE" id="PS51198"/>
    </source>
</evidence>
<evidence type="ECO:0000256" key="6">
    <source>
        <dbReference type="ARBA" id="ARBA00022806"/>
    </source>
</evidence>
<evidence type="ECO:0000313" key="19">
    <source>
        <dbReference type="EMBL" id="MDT0605299.1"/>
    </source>
</evidence>
<dbReference type="Gene3D" id="1.10.486.10">
    <property type="entry name" value="PCRA, domain 4"/>
    <property type="match status" value="1"/>
</dbReference>
<comment type="catalytic activity">
    <reaction evidence="14 15">
        <text>ATP + H2O = ADP + phosphate + H(+)</text>
        <dbReference type="Rhea" id="RHEA:13065"/>
        <dbReference type="ChEBI" id="CHEBI:15377"/>
        <dbReference type="ChEBI" id="CHEBI:15378"/>
        <dbReference type="ChEBI" id="CHEBI:30616"/>
        <dbReference type="ChEBI" id="CHEBI:43474"/>
        <dbReference type="ChEBI" id="CHEBI:456216"/>
        <dbReference type="EC" id="5.6.2.4"/>
    </reaction>
</comment>
<comment type="caution">
    <text evidence="19">The sequence shown here is derived from an EMBL/GenBank/DDBJ whole genome shotgun (WGS) entry which is preliminary data.</text>
</comment>
<evidence type="ECO:0000259" key="18">
    <source>
        <dbReference type="PROSITE" id="PS51217"/>
    </source>
</evidence>
<keyword evidence="3 15" id="KW-0547">Nucleotide-binding</keyword>
<feature type="region of interest" description="DNA-binding and helicase activity, interacts with RecC" evidence="15">
    <location>
        <begin position="1"/>
        <end position="846"/>
    </location>
</feature>